<reference evidence="2 3" key="1">
    <citation type="journal article" date="2018" name="Nat. Ecol. Evol.">
        <title>Pezizomycetes genomes reveal the molecular basis of ectomycorrhizal truffle lifestyle.</title>
        <authorList>
            <person name="Murat C."/>
            <person name="Payen T."/>
            <person name="Noel B."/>
            <person name="Kuo A."/>
            <person name="Morin E."/>
            <person name="Chen J."/>
            <person name="Kohler A."/>
            <person name="Krizsan K."/>
            <person name="Balestrini R."/>
            <person name="Da Silva C."/>
            <person name="Montanini B."/>
            <person name="Hainaut M."/>
            <person name="Levati E."/>
            <person name="Barry K.W."/>
            <person name="Belfiori B."/>
            <person name="Cichocki N."/>
            <person name="Clum A."/>
            <person name="Dockter R.B."/>
            <person name="Fauchery L."/>
            <person name="Guy J."/>
            <person name="Iotti M."/>
            <person name="Le Tacon F."/>
            <person name="Lindquist E.A."/>
            <person name="Lipzen A."/>
            <person name="Malagnac F."/>
            <person name="Mello A."/>
            <person name="Molinier V."/>
            <person name="Miyauchi S."/>
            <person name="Poulain J."/>
            <person name="Riccioni C."/>
            <person name="Rubini A."/>
            <person name="Sitrit Y."/>
            <person name="Splivallo R."/>
            <person name="Traeger S."/>
            <person name="Wang M."/>
            <person name="Zifcakova L."/>
            <person name="Wipf D."/>
            <person name="Zambonelli A."/>
            <person name="Paolocci F."/>
            <person name="Nowrousian M."/>
            <person name="Ottonello S."/>
            <person name="Baldrian P."/>
            <person name="Spatafora J.W."/>
            <person name="Henrissat B."/>
            <person name="Nagy L.G."/>
            <person name="Aury J.M."/>
            <person name="Wincker P."/>
            <person name="Grigoriev I.V."/>
            <person name="Bonfante P."/>
            <person name="Martin F.M."/>
        </authorList>
    </citation>
    <scope>NUCLEOTIDE SEQUENCE [LARGE SCALE GENOMIC DNA]</scope>
    <source>
        <strain evidence="2 3">RN42</strain>
    </source>
</reference>
<evidence type="ECO:0000313" key="2">
    <source>
        <dbReference type="EMBL" id="RPA74734.1"/>
    </source>
</evidence>
<dbReference type="EMBL" id="ML119782">
    <property type="protein sequence ID" value="RPA74734.1"/>
    <property type="molecule type" value="Genomic_DNA"/>
</dbReference>
<proteinExistence type="predicted"/>
<dbReference type="STRING" id="1160509.A0A3N4HYI1"/>
<dbReference type="Proteomes" id="UP000275078">
    <property type="component" value="Unassembled WGS sequence"/>
</dbReference>
<feature type="compositionally biased region" description="Polar residues" evidence="1">
    <location>
        <begin position="74"/>
        <end position="83"/>
    </location>
</feature>
<sequence>MSDNDDFRAKLLLVLGNRAKLYCEFCEIVGLWKEGLGVRCCHRQPLDPQPEDIQREDRFRRRNAPFFDFGTPENPDSGNNSRLNPRLRDDDRFREQAREVENGNERLGRLFGIKGESVLALLDSILFPWSFPPDYMHLILLGLLRKLHKILKGQAFGHQGAVDELELLLLDDEIWAIIGTDQKGSSASYPTDFGEAFNIDKVWSGMKAANWYSWAIQQVLIYLHAELRTADEYEFLKKVVFAVELASRRSLSWEEVDQLEILLRDVVDYVELNVYRCMDERLSICKPTFHQCRQHVVHGIRMCGPMPVYWQMNMEQKIGSLGMDTYHRYR</sequence>
<keyword evidence="3" id="KW-1185">Reference proteome</keyword>
<name>A0A3N4HYI1_ASCIM</name>
<evidence type="ECO:0000256" key="1">
    <source>
        <dbReference type="SAM" id="MobiDB-lite"/>
    </source>
</evidence>
<feature type="region of interest" description="Disordered" evidence="1">
    <location>
        <begin position="68"/>
        <end position="88"/>
    </location>
</feature>
<gene>
    <name evidence="2" type="ORF">BJ508DRAFT_332804</name>
</gene>
<evidence type="ECO:0000313" key="3">
    <source>
        <dbReference type="Proteomes" id="UP000275078"/>
    </source>
</evidence>
<protein>
    <submittedName>
        <fullName evidence="2">Uncharacterized protein</fullName>
    </submittedName>
</protein>
<organism evidence="2 3">
    <name type="scientific">Ascobolus immersus RN42</name>
    <dbReference type="NCBI Taxonomy" id="1160509"/>
    <lineage>
        <taxon>Eukaryota</taxon>
        <taxon>Fungi</taxon>
        <taxon>Dikarya</taxon>
        <taxon>Ascomycota</taxon>
        <taxon>Pezizomycotina</taxon>
        <taxon>Pezizomycetes</taxon>
        <taxon>Pezizales</taxon>
        <taxon>Ascobolaceae</taxon>
        <taxon>Ascobolus</taxon>
    </lineage>
</organism>
<dbReference type="AlphaFoldDB" id="A0A3N4HYI1"/>
<accession>A0A3N4HYI1</accession>
<dbReference type="OrthoDB" id="2404451at2759"/>